<gene>
    <name evidence="2" type="ORF">ACFOSH_24950</name>
</gene>
<dbReference type="Proteomes" id="UP001595645">
    <property type="component" value="Unassembled WGS sequence"/>
</dbReference>
<dbReference type="Pfam" id="PF00561">
    <property type="entry name" value="Abhydrolase_1"/>
    <property type="match status" value="1"/>
</dbReference>
<dbReference type="RefSeq" id="WP_378241465.1">
    <property type="nucleotide sequence ID" value="NZ_JBHRWK010000038.1"/>
</dbReference>
<keyword evidence="3" id="KW-1185">Reference proteome</keyword>
<evidence type="ECO:0000313" key="2">
    <source>
        <dbReference type="EMBL" id="MFC3452697.1"/>
    </source>
</evidence>
<dbReference type="InterPro" id="IPR050228">
    <property type="entry name" value="Carboxylesterase_BioH"/>
</dbReference>
<sequence>MPFVTANGVELHVQRQPRPGAPVVVLVHGLADSLASFYFTLTGPLAEAGFDVISYDLRGHGRSERPPTGYTLLNSGEDLAALLDALGVDRPVHLVGYSLGTTIAISFAHRHPGRVADIAMIEGEPPTKAWANRMTDALARADAVINDAAFMAEQDEVAHKAAARGRELAAHTTAMTDSLDPSGLLSPDQVRAVTHPKLLILGEQSDLALVRAELEDLLTTCETRVIPGQTHLLLADAPLQVRALLVPWLTERSMR</sequence>
<dbReference type="PANTHER" id="PTHR43194:SF2">
    <property type="entry name" value="PEROXISOMAL MEMBRANE PROTEIN LPX1"/>
    <property type="match status" value="1"/>
</dbReference>
<evidence type="ECO:0000313" key="3">
    <source>
        <dbReference type="Proteomes" id="UP001595645"/>
    </source>
</evidence>
<organism evidence="2 3">
    <name type="scientific">Amycolatopsis speibonae</name>
    <dbReference type="NCBI Taxonomy" id="1450224"/>
    <lineage>
        <taxon>Bacteria</taxon>
        <taxon>Bacillati</taxon>
        <taxon>Actinomycetota</taxon>
        <taxon>Actinomycetes</taxon>
        <taxon>Pseudonocardiales</taxon>
        <taxon>Pseudonocardiaceae</taxon>
        <taxon>Amycolatopsis</taxon>
    </lineage>
</organism>
<dbReference type="PANTHER" id="PTHR43194">
    <property type="entry name" value="HYDROLASE ALPHA/BETA FOLD FAMILY"/>
    <property type="match status" value="1"/>
</dbReference>
<dbReference type="SUPFAM" id="SSF53474">
    <property type="entry name" value="alpha/beta-Hydrolases"/>
    <property type="match status" value="1"/>
</dbReference>
<dbReference type="InterPro" id="IPR029058">
    <property type="entry name" value="AB_hydrolase_fold"/>
</dbReference>
<dbReference type="Gene3D" id="3.40.50.1820">
    <property type="entry name" value="alpha/beta hydrolase"/>
    <property type="match status" value="1"/>
</dbReference>
<reference evidence="3" key="1">
    <citation type="journal article" date="2019" name="Int. J. Syst. Evol. Microbiol.">
        <title>The Global Catalogue of Microorganisms (GCM) 10K type strain sequencing project: providing services to taxonomists for standard genome sequencing and annotation.</title>
        <authorList>
            <consortium name="The Broad Institute Genomics Platform"/>
            <consortium name="The Broad Institute Genome Sequencing Center for Infectious Disease"/>
            <person name="Wu L."/>
            <person name="Ma J."/>
        </authorList>
    </citation>
    <scope>NUCLEOTIDE SEQUENCE [LARGE SCALE GENOMIC DNA]</scope>
    <source>
        <strain evidence="3">CGMCC 4.7676</strain>
    </source>
</reference>
<accession>A0ABV7P2M3</accession>
<proteinExistence type="predicted"/>
<protein>
    <submittedName>
        <fullName evidence="2">Alpha/beta fold hydrolase</fullName>
    </submittedName>
</protein>
<keyword evidence="2" id="KW-0378">Hydrolase</keyword>
<dbReference type="PRINTS" id="PR00111">
    <property type="entry name" value="ABHYDROLASE"/>
</dbReference>
<dbReference type="GO" id="GO:0016787">
    <property type="term" value="F:hydrolase activity"/>
    <property type="evidence" value="ECO:0007669"/>
    <property type="project" value="UniProtKB-KW"/>
</dbReference>
<feature type="domain" description="AB hydrolase-1" evidence="1">
    <location>
        <begin position="22"/>
        <end position="126"/>
    </location>
</feature>
<comment type="caution">
    <text evidence="2">The sequence shown here is derived from an EMBL/GenBank/DDBJ whole genome shotgun (WGS) entry which is preliminary data.</text>
</comment>
<dbReference type="InterPro" id="IPR000073">
    <property type="entry name" value="AB_hydrolase_1"/>
</dbReference>
<evidence type="ECO:0000259" key="1">
    <source>
        <dbReference type="Pfam" id="PF00561"/>
    </source>
</evidence>
<dbReference type="EMBL" id="JBHRWK010000038">
    <property type="protein sequence ID" value="MFC3452697.1"/>
    <property type="molecule type" value="Genomic_DNA"/>
</dbReference>
<name>A0ABV7P2M3_9PSEU</name>